<dbReference type="PROSITE" id="PS50127">
    <property type="entry name" value="UBC_2"/>
    <property type="match status" value="1"/>
</dbReference>
<dbReference type="SUPFAM" id="SSF54495">
    <property type="entry name" value="UBC-like"/>
    <property type="match status" value="1"/>
</dbReference>
<dbReference type="InterPro" id="IPR050113">
    <property type="entry name" value="Ub_conjugating_enzyme"/>
</dbReference>
<feature type="region of interest" description="Disordered" evidence="1">
    <location>
        <begin position="1"/>
        <end position="98"/>
    </location>
</feature>
<accession>A7RIA6</accession>
<evidence type="ECO:0000313" key="3">
    <source>
        <dbReference type="EMBL" id="EDO48780.1"/>
    </source>
</evidence>
<dbReference type="InterPro" id="IPR000608">
    <property type="entry name" value="UBC"/>
</dbReference>
<dbReference type="Gene3D" id="3.10.110.10">
    <property type="entry name" value="Ubiquitin Conjugating Enzyme"/>
    <property type="match status" value="1"/>
</dbReference>
<dbReference type="PANTHER" id="PTHR24067">
    <property type="entry name" value="UBIQUITIN-CONJUGATING ENZYME E2"/>
    <property type="match status" value="1"/>
</dbReference>
<dbReference type="Pfam" id="PF00179">
    <property type="entry name" value="UQ_con"/>
    <property type="match status" value="1"/>
</dbReference>
<dbReference type="OrthoDB" id="5596422at2759"/>
<feature type="compositionally biased region" description="Basic and acidic residues" evidence="1">
    <location>
        <begin position="78"/>
        <end position="90"/>
    </location>
</feature>
<organism evidence="3 4">
    <name type="scientific">Nematostella vectensis</name>
    <name type="common">Starlet sea anemone</name>
    <dbReference type="NCBI Taxonomy" id="45351"/>
    <lineage>
        <taxon>Eukaryota</taxon>
        <taxon>Metazoa</taxon>
        <taxon>Cnidaria</taxon>
        <taxon>Anthozoa</taxon>
        <taxon>Hexacorallia</taxon>
        <taxon>Actiniaria</taxon>
        <taxon>Edwardsiidae</taxon>
        <taxon>Nematostella</taxon>
    </lineage>
</organism>
<evidence type="ECO:0000313" key="4">
    <source>
        <dbReference type="Proteomes" id="UP000001593"/>
    </source>
</evidence>
<dbReference type="EMBL" id="DS469512">
    <property type="protein sequence ID" value="EDO48780.1"/>
    <property type="molecule type" value="Genomic_DNA"/>
</dbReference>
<dbReference type="OMA" id="REHAIMV"/>
<dbReference type="AlphaFoldDB" id="A7RIA6"/>
<proteinExistence type="predicted"/>
<sequence>MPSMNSTATKTEFESSFTLSEQETKTTRMTSSPERSFESNGSRPSSTGSPTFSERLKSARRLVLPQHPGRARLAKSTSDTEKMASNKEDENSSNPKIAQEPADFRTLFREQFILAEYKAVYRNPQSGVYVIPSLKSLQVWHGIIFLRAGPYRDGIFRFFIFLQDDFPDSRPLVKFTSNVFHPQIHENGVFNLEVAFPNWHRGKHCIWQILKYMKSCFYSTDTWGGVNQDAVNVVHSSLEEFKEKARNCALESQKIFDEETESSGKFDMSYV</sequence>
<dbReference type="GO" id="GO:0005634">
    <property type="term" value="C:nucleus"/>
    <property type="evidence" value="ECO:0000318"/>
    <property type="project" value="GO_Central"/>
</dbReference>
<dbReference type="GO" id="GO:0000209">
    <property type="term" value="P:protein polyubiquitination"/>
    <property type="evidence" value="ECO:0000318"/>
    <property type="project" value="GO_Central"/>
</dbReference>
<dbReference type="PhylomeDB" id="A7RIA6"/>
<dbReference type="CDD" id="cd23814">
    <property type="entry name" value="UEV_AKTIP"/>
    <property type="match status" value="1"/>
</dbReference>
<reference evidence="3 4" key="1">
    <citation type="journal article" date="2007" name="Science">
        <title>Sea anemone genome reveals ancestral eumetazoan gene repertoire and genomic organization.</title>
        <authorList>
            <person name="Putnam N.H."/>
            <person name="Srivastava M."/>
            <person name="Hellsten U."/>
            <person name="Dirks B."/>
            <person name="Chapman J."/>
            <person name="Salamov A."/>
            <person name="Terry A."/>
            <person name="Shapiro H."/>
            <person name="Lindquist E."/>
            <person name="Kapitonov V.V."/>
            <person name="Jurka J."/>
            <person name="Genikhovich G."/>
            <person name="Grigoriev I.V."/>
            <person name="Lucas S.M."/>
            <person name="Steele R.E."/>
            <person name="Finnerty J.R."/>
            <person name="Technau U."/>
            <person name="Martindale M.Q."/>
            <person name="Rokhsar D.S."/>
        </authorList>
    </citation>
    <scope>NUCLEOTIDE SEQUENCE [LARGE SCALE GENOMIC DNA]</scope>
    <source>
        <strain evidence="4">CH2 X CH6</strain>
    </source>
</reference>
<evidence type="ECO:0000256" key="1">
    <source>
        <dbReference type="SAM" id="MobiDB-lite"/>
    </source>
</evidence>
<dbReference type="SMART" id="SM00212">
    <property type="entry name" value="UBCc"/>
    <property type="match status" value="1"/>
</dbReference>
<dbReference type="KEGG" id="nve:5520926"/>
<name>A7RIA6_NEMVE</name>
<dbReference type="InParanoid" id="A7RIA6"/>
<dbReference type="Proteomes" id="UP000001593">
    <property type="component" value="Unassembled WGS sequence"/>
</dbReference>
<gene>
    <name evidence="3" type="ORF">NEMVEDRAFT_v1g197530</name>
</gene>
<feature type="compositionally biased region" description="Polar residues" evidence="1">
    <location>
        <begin position="1"/>
        <end position="52"/>
    </location>
</feature>
<dbReference type="STRING" id="45351.A7RIA6"/>
<dbReference type="GO" id="GO:0061631">
    <property type="term" value="F:ubiquitin conjugating enzyme activity"/>
    <property type="evidence" value="ECO:0000318"/>
    <property type="project" value="GO_Central"/>
</dbReference>
<keyword evidence="4" id="KW-1185">Reference proteome</keyword>
<feature type="domain" description="UBC core" evidence="2">
    <location>
        <begin position="108"/>
        <end position="254"/>
    </location>
</feature>
<dbReference type="HOGENOM" id="CLU_083049_1_0_1"/>
<dbReference type="InterPro" id="IPR016135">
    <property type="entry name" value="UBQ-conjugating_enzyme/RWD"/>
</dbReference>
<dbReference type="eggNOG" id="KOG0429">
    <property type="taxonomic scope" value="Eukaryota"/>
</dbReference>
<evidence type="ECO:0000259" key="2">
    <source>
        <dbReference type="PROSITE" id="PS50127"/>
    </source>
</evidence>
<protein>
    <recommendedName>
        <fullName evidence="2">UBC core domain-containing protein</fullName>
    </recommendedName>
</protein>